<organism evidence="2 3">
    <name type="scientific">Planotetraspora thailandica</name>
    <dbReference type="NCBI Taxonomy" id="487172"/>
    <lineage>
        <taxon>Bacteria</taxon>
        <taxon>Bacillati</taxon>
        <taxon>Actinomycetota</taxon>
        <taxon>Actinomycetes</taxon>
        <taxon>Streptosporangiales</taxon>
        <taxon>Streptosporangiaceae</taxon>
        <taxon>Planotetraspora</taxon>
    </lineage>
</organism>
<feature type="transmembrane region" description="Helical" evidence="1">
    <location>
        <begin position="119"/>
        <end position="137"/>
    </location>
</feature>
<sequence>MRQPGWFRMLRAGLFAVVCVGLSQAGHDLMAPRPVPAWSVAVALGLVTLIGYRLADRERSIGWILPGVEIAQLYLHMWFAWTTPSGASGDVVHLADGHNMMAGHAGSMAVIHGGMSTPAMFAAHALAGAFVAAWLSVGERTLWRTLRALSWILSSGLGWVLVLVQARPLTVRLPPSRPIGHDDAVPATALLRHTLARRGPPRAVRAVHISIRSRLIRARLDPGTSTAF</sequence>
<reference evidence="2" key="1">
    <citation type="submission" date="2021-01" db="EMBL/GenBank/DDBJ databases">
        <title>Whole genome shotgun sequence of Planotetraspora thailandica NBRC 104271.</title>
        <authorList>
            <person name="Komaki H."/>
            <person name="Tamura T."/>
        </authorList>
    </citation>
    <scope>NUCLEOTIDE SEQUENCE</scope>
    <source>
        <strain evidence="2">NBRC 104271</strain>
    </source>
</reference>
<dbReference type="EMBL" id="BOOR01000016">
    <property type="protein sequence ID" value="GII54222.1"/>
    <property type="molecule type" value="Genomic_DNA"/>
</dbReference>
<keyword evidence="1" id="KW-0472">Membrane</keyword>
<proteinExistence type="predicted"/>
<dbReference type="Proteomes" id="UP000605992">
    <property type="component" value="Unassembled WGS sequence"/>
</dbReference>
<keyword evidence="3" id="KW-1185">Reference proteome</keyword>
<protein>
    <recommendedName>
        <fullName evidence="4">Integral membrane protein</fullName>
    </recommendedName>
</protein>
<evidence type="ECO:0000313" key="2">
    <source>
        <dbReference type="EMBL" id="GII54222.1"/>
    </source>
</evidence>
<keyword evidence="1" id="KW-1133">Transmembrane helix</keyword>
<evidence type="ECO:0000256" key="1">
    <source>
        <dbReference type="SAM" id="Phobius"/>
    </source>
</evidence>
<comment type="caution">
    <text evidence="2">The sequence shown here is derived from an EMBL/GenBank/DDBJ whole genome shotgun (WGS) entry which is preliminary data.</text>
</comment>
<feature type="transmembrane region" description="Helical" evidence="1">
    <location>
        <begin position="61"/>
        <end position="81"/>
    </location>
</feature>
<accession>A0A8J3V2B7</accession>
<feature type="transmembrane region" description="Helical" evidence="1">
    <location>
        <begin position="35"/>
        <end position="54"/>
    </location>
</feature>
<evidence type="ECO:0000313" key="3">
    <source>
        <dbReference type="Proteomes" id="UP000605992"/>
    </source>
</evidence>
<dbReference type="AlphaFoldDB" id="A0A8J3V2B7"/>
<name>A0A8J3V2B7_9ACTN</name>
<gene>
    <name evidence="2" type="ORF">Pth03_26110</name>
</gene>
<dbReference type="RefSeq" id="WP_203944461.1">
    <property type="nucleotide sequence ID" value="NZ_BOOR01000016.1"/>
</dbReference>
<keyword evidence="1" id="KW-0812">Transmembrane</keyword>
<feature type="transmembrane region" description="Helical" evidence="1">
    <location>
        <begin position="149"/>
        <end position="166"/>
    </location>
</feature>
<evidence type="ECO:0008006" key="4">
    <source>
        <dbReference type="Google" id="ProtNLM"/>
    </source>
</evidence>